<feature type="transmembrane region" description="Helical" evidence="1">
    <location>
        <begin position="21"/>
        <end position="44"/>
    </location>
</feature>
<evidence type="ECO:0000313" key="2">
    <source>
        <dbReference type="EMBL" id="VDM82269.1"/>
    </source>
</evidence>
<gene>
    <name evidence="2" type="ORF">SVUK_LOCUS17267</name>
</gene>
<dbReference type="Gene3D" id="1.20.1070.10">
    <property type="entry name" value="Rhodopsin 7-helix transmembrane proteins"/>
    <property type="match status" value="1"/>
</dbReference>
<accession>A0A3P7JQM6</accession>
<organism evidence="2 3">
    <name type="scientific">Strongylus vulgaris</name>
    <name type="common">Blood worm</name>
    <dbReference type="NCBI Taxonomy" id="40348"/>
    <lineage>
        <taxon>Eukaryota</taxon>
        <taxon>Metazoa</taxon>
        <taxon>Ecdysozoa</taxon>
        <taxon>Nematoda</taxon>
        <taxon>Chromadorea</taxon>
        <taxon>Rhabditida</taxon>
        <taxon>Rhabditina</taxon>
        <taxon>Rhabditomorpha</taxon>
        <taxon>Strongyloidea</taxon>
        <taxon>Strongylidae</taxon>
        <taxon>Strongylus</taxon>
    </lineage>
</organism>
<protein>
    <recommendedName>
        <fullName evidence="4">G-protein coupled receptors family 1 profile domain-containing protein</fullName>
    </recommendedName>
</protein>
<evidence type="ECO:0008006" key="4">
    <source>
        <dbReference type="Google" id="ProtNLM"/>
    </source>
</evidence>
<keyword evidence="3" id="KW-1185">Reference proteome</keyword>
<name>A0A3P7JQM6_STRVU</name>
<dbReference type="AlphaFoldDB" id="A0A3P7JQM6"/>
<dbReference type="OrthoDB" id="5797421at2759"/>
<evidence type="ECO:0000256" key="1">
    <source>
        <dbReference type="SAM" id="Phobius"/>
    </source>
</evidence>
<dbReference type="Proteomes" id="UP000270094">
    <property type="component" value="Unassembled WGS sequence"/>
</dbReference>
<feature type="transmembrane region" description="Helical" evidence="1">
    <location>
        <begin position="56"/>
        <end position="80"/>
    </location>
</feature>
<dbReference type="PANTHER" id="PTHR46709">
    <property type="entry name" value="PROTEIN CBG23488-RELATED"/>
    <property type="match status" value="1"/>
</dbReference>
<keyword evidence="1" id="KW-1133">Transmembrane helix</keyword>
<evidence type="ECO:0000313" key="3">
    <source>
        <dbReference type="Proteomes" id="UP000270094"/>
    </source>
</evidence>
<proteinExistence type="predicted"/>
<keyword evidence="1" id="KW-0472">Membrane</keyword>
<reference evidence="2 3" key="1">
    <citation type="submission" date="2018-11" db="EMBL/GenBank/DDBJ databases">
        <authorList>
            <consortium name="Pathogen Informatics"/>
        </authorList>
    </citation>
    <scope>NUCLEOTIDE SEQUENCE [LARGE SCALE GENOMIC DNA]</scope>
</reference>
<keyword evidence="1" id="KW-0812">Transmembrane</keyword>
<dbReference type="PANTHER" id="PTHR46709:SF7">
    <property type="entry name" value="G-PROTEIN COUPLED RECEPTORS FAMILY 1 PROFILE DOMAIN-CONTAINING PROTEIN"/>
    <property type="match status" value="1"/>
</dbReference>
<dbReference type="EMBL" id="UYYB01116805">
    <property type="protein sequence ID" value="VDM82269.1"/>
    <property type="molecule type" value="Genomic_DNA"/>
</dbReference>
<sequence>MGLKLNPSERLARIRAATRTLVMIVFTYLISNLLSVIITIWEYLDAASLFDKYLSFYVMSVDAISLLTIVASVLRLPIYITCQPLLRKEMFQFICEFFFKILWLSV</sequence>